<evidence type="ECO:0000259" key="8">
    <source>
        <dbReference type="Pfam" id="PF00535"/>
    </source>
</evidence>
<evidence type="ECO:0000256" key="6">
    <source>
        <dbReference type="ARBA" id="ARBA00022989"/>
    </source>
</evidence>
<dbReference type="RefSeq" id="WP_282589306.1">
    <property type="nucleotide sequence ID" value="NZ_JAMOIM010000076.1"/>
</dbReference>
<comment type="caution">
    <text evidence="9">The sequence shown here is derived from an EMBL/GenBank/DDBJ whole genome shotgun (WGS) entry which is preliminary data.</text>
</comment>
<dbReference type="Proteomes" id="UP001165667">
    <property type="component" value="Unassembled WGS sequence"/>
</dbReference>
<evidence type="ECO:0000256" key="1">
    <source>
        <dbReference type="ARBA" id="ARBA00022475"/>
    </source>
</evidence>
<evidence type="ECO:0000256" key="2">
    <source>
        <dbReference type="ARBA" id="ARBA00022676"/>
    </source>
</evidence>
<keyword evidence="2" id="KW-0328">Glycosyltransferase</keyword>
<keyword evidence="6" id="KW-1133">Transmembrane helix</keyword>
<dbReference type="GO" id="GO:0009103">
    <property type="term" value="P:lipopolysaccharide biosynthetic process"/>
    <property type="evidence" value="ECO:0007669"/>
    <property type="project" value="UniProtKB-KW"/>
</dbReference>
<dbReference type="Gene3D" id="3.90.550.10">
    <property type="entry name" value="Spore Coat Polysaccharide Biosynthesis Protein SpsA, Chain A"/>
    <property type="match status" value="1"/>
</dbReference>
<dbReference type="PANTHER" id="PTHR48090">
    <property type="entry name" value="UNDECAPRENYL-PHOSPHATE 4-DEOXY-4-FORMAMIDO-L-ARABINOSE TRANSFERASE-RELATED"/>
    <property type="match status" value="1"/>
</dbReference>
<gene>
    <name evidence="9" type="ORF">M8523_34220</name>
</gene>
<dbReference type="InterPro" id="IPR029044">
    <property type="entry name" value="Nucleotide-diphossugar_trans"/>
</dbReference>
<keyword evidence="4" id="KW-0812">Transmembrane</keyword>
<feature type="domain" description="Glycosyltransferase 2-like" evidence="8">
    <location>
        <begin position="9"/>
        <end position="170"/>
    </location>
</feature>
<dbReference type="GO" id="GO:0005886">
    <property type="term" value="C:plasma membrane"/>
    <property type="evidence" value="ECO:0007669"/>
    <property type="project" value="TreeGrafter"/>
</dbReference>
<dbReference type="EMBL" id="JAMOIM010000076">
    <property type="protein sequence ID" value="MCW6512929.1"/>
    <property type="molecule type" value="Genomic_DNA"/>
</dbReference>
<evidence type="ECO:0000256" key="3">
    <source>
        <dbReference type="ARBA" id="ARBA00022679"/>
    </source>
</evidence>
<evidence type="ECO:0000256" key="5">
    <source>
        <dbReference type="ARBA" id="ARBA00022985"/>
    </source>
</evidence>
<name>A0AA41Z2B6_9HYPH</name>
<dbReference type="CDD" id="cd04179">
    <property type="entry name" value="DPM_DPG-synthase_like"/>
    <property type="match status" value="1"/>
</dbReference>
<proteinExistence type="predicted"/>
<keyword evidence="7" id="KW-0472">Membrane</keyword>
<evidence type="ECO:0000313" key="9">
    <source>
        <dbReference type="EMBL" id="MCW6512929.1"/>
    </source>
</evidence>
<evidence type="ECO:0000313" key="10">
    <source>
        <dbReference type="Proteomes" id="UP001165667"/>
    </source>
</evidence>
<keyword evidence="10" id="KW-1185">Reference proteome</keyword>
<dbReference type="SUPFAM" id="SSF53448">
    <property type="entry name" value="Nucleotide-diphospho-sugar transferases"/>
    <property type="match status" value="1"/>
</dbReference>
<keyword evidence="1" id="KW-1003">Cell membrane</keyword>
<sequence>MARDGLRVSVVVPVRNEASNIEPLLKEIERALLPMGEFEVIYVDDGSDDLTSDELQRLSSVCPWLSYRRHEFSTGQSAAIRTGVKTARASTIVTMDGDGQNDPAFIPSMVEMLERTGAICGLVQAQREGRQDTGFKKLQSRIANNIRQFILSDGTRDTGCGLKCFPRSVYLDLPFFAGLHRFMPALVQRDGYTVRFTEVRDRTRLAGLSKYGLFDRLGVGIVDLLGVWWLLHRSRRSPVRVDSRDHVDHPRLDTRMMQDFA</sequence>
<evidence type="ECO:0000256" key="7">
    <source>
        <dbReference type="ARBA" id="ARBA00023136"/>
    </source>
</evidence>
<dbReference type="GO" id="GO:0099621">
    <property type="term" value="F:undecaprenyl-phosphate 4-deoxy-4-formamido-L-arabinose transferase activity"/>
    <property type="evidence" value="ECO:0007669"/>
    <property type="project" value="TreeGrafter"/>
</dbReference>
<keyword evidence="5" id="KW-0448">Lipopolysaccharide biosynthesis</keyword>
<keyword evidence="3" id="KW-0808">Transferase</keyword>
<organism evidence="9 10">
    <name type="scientific">Lichenifustis flavocetrariae</name>
    <dbReference type="NCBI Taxonomy" id="2949735"/>
    <lineage>
        <taxon>Bacteria</taxon>
        <taxon>Pseudomonadati</taxon>
        <taxon>Pseudomonadota</taxon>
        <taxon>Alphaproteobacteria</taxon>
        <taxon>Hyphomicrobiales</taxon>
        <taxon>Lichenihabitantaceae</taxon>
        <taxon>Lichenifustis</taxon>
    </lineage>
</organism>
<protein>
    <submittedName>
        <fullName evidence="9">Glycosyltransferase family 2 protein</fullName>
    </submittedName>
</protein>
<dbReference type="Pfam" id="PF00535">
    <property type="entry name" value="Glycos_transf_2"/>
    <property type="match status" value="1"/>
</dbReference>
<reference evidence="9" key="1">
    <citation type="submission" date="2022-05" db="EMBL/GenBank/DDBJ databases">
        <authorList>
            <person name="Pankratov T."/>
        </authorList>
    </citation>
    <scope>NUCLEOTIDE SEQUENCE</scope>
    <source>
        <strain evidence="9">BP6-180914</strain>
    </source>
</reference>
<dbReference type="InterPro" id="IPR050256">
    <property type="entry name" value="Glycosyltransferase_2"/>
</dbReference>
<dbReference type="FunFam" id="3.90.550.10:FF:000170">
    <property type="entry name" value="Dolichol-phosphate mannosyltransferase"/>
    <property type="match status" value="1"/>
</dbReference>
<dbReference type="InterPro" id="IPR001173">
    <property type="entry name" value="Glyco_trans_2-like"/>
</dbReference>
<evidence type="ECO:0000256" key="4">
    <source>
        <dbReference type="ARBA" id="ARBA00022692"/>
    </source>
</evidence>
<accession>A0AA41Z2B6</accession>
<dbReference type="AlphaFoldDB" id="A0AA41Z2B6"/>
<dbReference type="PANTHER" id="PTHR48090:SF3">
    <property type="entry name" value="UNDECAPRENYL-PHOSPHATE 4-DEOXY-4-FORMAMIDO-L-ARABINOSE TRANSFERASE"/>
    <property type="match status" value="1"/>
</dbReference>